<name>A0A9Q0MLT7_9DIPT</name>
<dbReference type="EMBL" id="WJQU01001790">
    <property type="protein sequence ID" value="KAJ6633684.1"/>
    <property type="molecule type" value="Genomic_DNA"/>
</dbReference>
<protein>
    <submittedName>
        <fullName evidence="7">Lipase member H</fullName>
    </submittedName>
</protein>
<dbReference type="CDD" id="cd00707">
    <property type="entry name" value="Pancreat_lipase_like"/>
    <property type="match status" value="1"/>
</dbReference>
<dbReference type="OrthoDB" id="199913at2759"/>
<dbReference type="PANTHER" id="PTHR11610:SF150">
    <property type="entry name" value="FI01825P-RELATED"/>
    <property type="match status" value="1"/>
</dbReference>
<keyword evidence="5" id="KW-0732">Signal</keyword>
<dbReference type="Gene3D" id="3.40.50.1820">
    <property type="entry name" value="alpha/beta hydrolase"/>
    <property type="match status" value="1"/>
</dbReference>
<keyword evidence="8" id="KW-1185">Reference proteome</keyword>
<dbReference type="PANTHER" id="PTHR11610">
    <property type="entry name" value="LIPASE"/>
    <property type="match status" value="1"/>
</dbReference>
<dbReference type="GO" id="GO:0016042">
    <property type="term" value="P:lipid catabolic process"/>
    <property type="evidence" value="ECO:0007669"/>
    <property type="project" value="TreeGrafter"/>
</dbReference>
<evidence type="ECO:0000313" key="7">
    <source>
        <dbReference type="EMBL" id="KAJ6633684.1"/>
    </source>
</evidence>
<dbReference type="SUPFAM" id="SSF53474">
    <property type="entry name" value="alpha/beta-Hydrolases"/>
    <property type="match status" value="1"/>
</dbReference>
<dbReference type="InterPro" id="IPR013818">
    <property type="entry name" value="Lipase"/>
</dbReference>
<dbReference type="AlphaFoldDB" id="A0A9Q0MLT7"/>
<evidence type="ECO:0000259" key="6">
    <source>
        <dbReference type="Pfam" id="PF00151"/>
    </source>
</evidence>
<dbReference type="Proteomes" id="UP001151699">
    <property type="component" value="Unassembled WGS sequence"/>
</dbReference>
<proteinExistence type="inferred from homology"/>
<accession>A0A9Q0MLT7</accession>
<gene>
    <name evidence="7" type="primary">LIPH_0</name>
    <name evidence="7" type="ORF">Bhyg_16722</name>
</gene>
<keyword evidence="3" id="KW-0964">Secreted</keyword>
<reference evidence="7" key="1">
    <citation type="submission" date="2022-07" db="EMBL/GenBank/DDBJ databases">
        <authorList>
            <person name="Trinca V."/>
            <person name="Uliana J.V.C."/>
            <person name="Torres T.T."/>
            <person name="Ward R.J."/>
            <person name="Monesi N."/>
        </authorList>
    </citation>
    <scope>NUCLEOTIDE SEQUENCE</scope>
    <source>
        <strain evidence="7">HSMRA1968</strain>
        <tissue evidence="7">Whole embryos</tissue>
    </source>
</reference>
<sequence length="340" mass="36855">MQLIAFTLLVACATAVPLNYTDNQEDWQLVPDENGYMHLVDIRSNDNKEVTPSFVAIRDVVFRLFTRSNPTTPQFIQINNHEQLANSNFNVNHQTRFQIHGWNGGGHDGTGAAIRNAYINRGDFNVFTVDWGLGAGTPNYILARNRVNEVGHVLAQFCDFLNIYGLPFSRIGISGHSLGGQVAGAAGKRTTRGIVETIVGLDAAGPLFSLDDPANRLHHTDANYVETIITDAGRLGFQHPIGDANFYPNWGTSQPGCGIDLTGQCGHNLASTLMVESINPVHIFGAIRCRGLDDIRDRNCVISGPSRRLGGEPLQDGPGSVGSVFFLTTNAASPFAQGPR</sequence>
<comment type="similarity">
    <text evidence="2 4">Belongs to the AB hydrolase superfamily. Lipase family.</text>
</comment>
<dbReference type="GO" id="GO:0017171">
    <property type="term" value="F:serine hydrolase activity"/>
    <property type="evidence" value="ECO:0007669"/>
    <property type="project" value="TreeGrafter"/>
</dbReference>
<dbReference type="InterPro" id="IPR033906">
    <property type="entry name" value="Lipase_N"/>
</dbReference>
<comment type="subcellular location">
    <subcellularLocation>
        <location evidence="1">Secreted</location>
    </subcellularLocation>
</comment>
<organism evidence="7 8">
    <name type="scientific">Pseudolycoriella hygida</name>
    <dbReference type="NCBI Taxonomy" id="35572"/>
    <lineage>
        <taxon>Eukaryota</taxon>
        <taxon>Metazoa</taxon>
        <taxon>Ecdysozoa</taxon>
        <taxon>Arthropoda</taxon>
        <taxon>Hexapoda</taxon>
        <taxon>Insecta</taxon>
        <taxon>Pterygota</taxon>
        <taxon>Neoptera</taxon>
        <taxon>Endopterygota</taxon>
        <taxon>Diptera</taxon>
        <taxon>Nematocera</taxon>
        <taxon>Sciaroidea</taxon>
        <taxon>Sciaridae</taxon>
        <taxon>Pseudolycoriella</taxon>
    </lineage>
</organism>
<feature type="signal peptide" evidence="5">
    <location>
        <begin position="1"/>
        <end position="15"/>
    </location>
</feature>
<evidence type="ECO:0000313" key="8">
    <source>
        <dbReference type="Proteomes" id="UP001151699"/>
    </source>
</evidence>
<dbReference type="Pfam" id="PF00151">
    <property type="entry name" value="Lipase"/>
    <property type="match status" value="1"/>
</dbReference>
<evidence type="ECO:0000256" key="5">
    <source>
        <dbReference type="SAM" id="SignalP"/>
    </source>
</evidence>
<evidence type="ECO:0000256" key="3">
    <source>
        <dbReference type="ARBA" id="ARBA00022525"/>
    </source>
</evidence>
<comment type="caution">
    <text evidence="7">The sequence shown here is derived from an EMBL/GenBank/DDBJ whole genome shotgun (WGS) entry which is preliminary data.</text>
</comment>
<feature type="domain" description="Lipase" evidence="6">
    <location>
        <begin position="54"/>
        <end position="335"/>
    </location>
</feature>
<feature type="chain" id="PRO_5040436153" evidence="5">
    <location>
        <begin position="16"/>
        <end position="340"/>
    </location>
</feature>
<dbReference type="InterPro" id="IPR029058">
    <property type="entry name" value="AB_hydrolase_fold"/>
</dbReference>
<evidence type="ECO:0000256" key="1">
    <source>
        <dbReference type="ARBA" id="ARBA00004613"/>
    </source>
</evidence>
<evidence type="ECO:0000256" key="2">
    <source>
        <dbReference type="ARBA" id="ARBA00010701"/>
    </source>
</evidence>
<dbReference type="GO" id="GO:0016298">
    <property type="term" value="F:lipase activity"/>
    <property type="evidence" value="ECO:0007669"/>
    <property type="project" value="InterPro"/>
</dbReference>
<dbReference type="GO" id="GO:0005615">
    <property type="term" value="C:extracellular space"/>
    <property type="evidence" value="ECO:0007669"/>
    <property type="project" value="TreeGrafter"/>
</dbReference>
<dbReference type="InterPro" id="IPR000734">
    <property type="entry name" value="TAG_lipase"/>
</dbReference>
<evidence type="ECO:0000256" key="4">
    <source>
        <dbReference type="RuleBase" id="RU004262"/>
    </source>
</evidence>